<feature type="domain" description="Resolvase HTH" evidence="1">
    <location>
        <begin position="7"/>
        <end position="49"/>
    </location>
</feature>
<accession>A0ABT5NH55</accession>
<keyword evidence="3" id="KW-1185">Reference proteome</keyword>
<dbReference type="Gene3D" id="1.10.10.60">
    <property type="entry name" value="Homeodomain-like"/>
    <property type="match status" value="1"/>
</dbReference>
<dbReference type="EMBL" id="JAMDHD010000029">
    <property type="protein sequence ID" value="MDD0987147.1"/>
    <property type="molecule type" value="Genomic_DNA"/>
</dbReference>
<dbReference type="RefSeq" id="WP_233092040.1">
    <property type="nucleotide sequence ID" value="NZ_CP181251.1"/>
</dbReference>
<evidence type="ECO:0000313" key="2">
    <source>
        <dbReference type="EMBL" id="MDD0987147.1"/>
    </source>
</evidence>
<dbReference type="SUPFAM" id="SSF46689">
    <property type="entry name" value="Homeodomain-like"/>
    <property type="match status" value="1"/>
</dbReference>
<sequence length="64" mass="7178">MRGVYRGRKKKPSNNLVVSLIDRAGAGDSKSKLARDFEISRQTLYRYLRSTQGTPQSHPESAPT</sequence>
<name>A0ABT5NH55_9PSED</name>
<dbReference type="InterPro" id="IPR009057">
    <property type="entry name" value="Homeodomain-like_sf"/>
</dbReference>
<reference evidence="2" key="1">
    <citation type="submission" date="2022-05" db="EMBL/GenBank/DDBJ databases">
        <title>Novel Pseudomonas spp. Isolated from a Rainbow Trout Aquaculture Facility.</title>
        <authorList>
            <person name="Testerman T."/>
            <person name="Graf J."/>
        </authorList>
    </citation>
    <scope>NUCLEOTIDE SEQUENCE</scope>
    <source>
        <strain evidence="2">ID1050</strain>
    </source>
</reference>
<organism evidence="2 3">
    <name type="scientific">Pseudomonas shahriarae</name>
    <dbReference type="NCBI Taxonomy" id="2745512"/>
    <lineage>
        <taxon>Bacteria</taxon>
        <taxon>Pseudomonadati</taxon>
        <taxon>Pseudomonadota</taxon>
        <taxon>Gammaproteobacteria</taxon>
        <taxon>Pseudomonadales</taxon>
        <taxon>Pseudomonadaceae</taxon>
        <taxon>Pseudomonas</taxon>
    </lineage>
</organism>
<comment type="caution">
    <text evidence="2">The sequence shown here is derived from an EMBL/GenBank/DDBJ whole genome shotgun (WGS) entry which is preliminary data.</text>
</comment>
<evidence type="ECO:0000259" key="1">
    <source>
        <dbReference type="Pfam" id="PF02796"/>
    </source>
</evidence>
<protein>
    <submittedName>
        <fullName evidence="2">Helix-turn-helix domain-containing protein</fullName>
    </submittedName>
</protein>
<dbReference type="Pfam" id="PF02796">
    <property type="entry name" value="HTH_7"/>
    <property type="match status" value="1"/>
</dbReference>
<dbReference type="InterPro" id="IPR006120">
    <property type="entry name" value="Resolvase_HTH_dom"/>
</dbReference>
<dbReference type="Proteomes" id="UP001148189">
    <property type="component" value="Unassembled WGS sequence"/>
</dbReference>
<proteinExistence type="predicted"/>
<gene>
    <name evidence="2" type="ORF">M5G21_19495</name>
</gene>
<evidence type="ECO:0000313" key="3">
    <source>
        <dbReference type="Proteomes" id="UP001148189"/>
    </source>
</evidence>